<keyword evidence="1" id="KW-1133">Transmembrane helix</keyword>
<sequence>MILLANIEHPTLNPVEIFRVSWKIFKDRLKTILAIAFSISFPVYVLFSFISTYIIIPEEGPAAKIARITLSGLQWMVVSLIDVLAVMAIAYVADGALKGETVRYRSALGKSLSKWRGAVWAVLLWQLAAIGGALLLVLPGVAYFIYYSFCSLSVALRDQSGRAALDYSKFTVEGRWWDAFGFFACKMLIWIGIMIPYITLYMAMRRVNMHLSFVFGSAISSFVGAYLTTATAVFFLNLECLKALHADEPVLKHPDEGIVSVGAFVLAVALLIVSLVVGPPERGSGFTHRDALFAAFICVSTLLPFFGLGAGILGLAKKDKKQTLPIVGIALNGIICVPCVVGILVVIIKSIIGS</sequence>
<evidence type="ECO:0008006" key="4">
    <source>
        <dbReference type="Google" id="ProtNLM"/>
    </source>
</evidence>
<protein>
    <recommendedName>
        <fullName evidence="4">Glycerophosphoryl diester phosphodiesterase membrane domain-containing protein</fullName>
    </recommendedName>
</protein>
<feature type="transmembrane region" description="Helical" evidence="1">
    <location>
        <begin position="326"/>
        <end position="348"/>
    </location>
</feature>
<keyword evidence="1" id="KW-0812">Transmembrane</keyword>
<evidence type="ECO:0000256" key="1">
    <source>
        <dbReference type="SAM" id="Phobius"/>
    </source>
</evidence>
<name>A0A419F8V5_9BACT</name>
<feature type="transmembrane region" description="Helical" evidence="1">
    <location>
        <begin position="32"/>
        <end position="56"/>
    </location>
</feature>
<keyword evidence="1" id="KW-0472">Membrane</keyword>
<comment type="caution">
    <text evidence="2">The sequence shown here is derived from an EMBL/GenBank/DDBJ whole genome shotgun (WGS) entry which is preliminary data.</text>
</comment>
<feature type="transmembrane region" description="Helical" evidence="1">
    <location>
        <begin position="258"/>
        <end position="279"/>
    </location>
</feature>
<dbReference type="Proteomes" id="UP000285961">
    <property type="component" value="Unassembled WGS sequence"/>
</dbReference>
<dbReference type="EMBL" id="QZKI01000009">
    <property type="protein sequence ID" value="RJP74899.1"/>
    <property type="molecule type" value="Genomic_DNA"/>
</dbReference>
<gene>
    <name evidence="2" type="ORF">C4532_01450</name>
</gene>
<feature type="transmembrane region" description="Helical" evidence="1">
    <location>
        <begin position="76"/>
        <end position="97"/>
    </location>
</feature>
<dbReference type="AlphaFoldDB" id="A0A419F8V5"/>
<feature type="transmembrane region" description="Helical" evidence="1">
    <location>
        <begin position="213"/>
        <end position="238"/>
    </location>
</feature>
<accession>A0A419F8V5</accession>
<feature type="transmembrane region" description="Helical" evidence="1">
    <location>
        <begin position="291"/>
        <end position="314"/>
    </location>
</feature>
<reference evidence="2 3" key="1">
    <citation type="journal article" date="2017" name="ISME J.">
        <title>Energy and carbon metabolisms in a deep terrestrial subsurface fluid microbial community.</title>
        <authorList>
            <person name="Momper L."/>
            <person name="Jungbluth S.P."/>
            <person name="Lee M.D."/>
            <person name="Amend J.P."/>
        </authorList>
    </citation>
    <scope>NUCLEOTIDE SEQUENCE [LARGE SCALE GENOMIC DNA]</scope>
    <source>
        <strain evidence="2">SURF_17</strain>
    </source>
</reference>
<feature type="transmembrane region" description="Helical" evidence="1">
    <location>
        <begin position="118"/>
        <end position="146"/>
    </location>
</feature>
<organism evidence="2 3">
    <name type="scientific">Candidatus Abyssobacteria bacterium SURF_17</name>
    <dbReference type="NCBI Taxonomy" id="2093361"/>
    <lineage>
        <taxon>Bacteria</taxon>
        <taxon>Pseudomonadati</taxon>
        <taxon>Candidatus Hydrogenedentota</taxon>
        <taxon>Candidatus Abyssobacteria</taxon>
    </lineage>
</organism>
<evidence type="ECO:0000313" key="2">
    <source>
        <dbReference type="EMBL" id="RJP74899.1"/>
    </source>
</evidence>
<feature type="transmembrane region" description="Helical" evidence="1">
    <location>
        <begin position="179"/>
        <end position="201"/>
    </location>
</feature>
<proteinExistence type="predicted"/>
<evidence type="ECO:0000313" key="3">
    <source>
        <dbReference type="Proteomes" id="UP000285961"/>
    </source>
</evidence>